<organism evidence="2 3">
    <name type="scientific">Eptatretus burgeri</name>
    <name type="common">Inshore hagfish</name>
    <dbReference type="NCBI Taxonomy" id="7764"/>
    <lineage>
        <taxon>Eukaryota</taxon>
        <taxon>Metazoa</taxon>
        <taxon>Chordata</taxon>
        <taxon>Craniata</taxon>
        <taxon>Vertebrata</taxon>
        <taxon>Cyclostomata</taxon>
        <taxon>Myxini</taxon>
        <taxon>Myxiniformes</taxon>
        <taxon>Myxinidae</taxon>
        <taxon>Eptatretinae</taxon>
        <taxon>Eptatretus</taxon>
    </lineage>
</organism>
<dbReference type="AlphaFoldDB" id="A0A8C4WUJ8"/>
<feature type="coiled-coil region" evidence="1">
    <location>
        <begin position="27"/>
        <end position="54"/>
    </location>
</feature>
<evidence type="ECO:0000313" key="2">
    <source>
        <dbReference type="Ensembl" id="ENSEBUP00000011550.1"/>
    </source>
</evidence>
<sequence>MVKVNGNLENELVKPELESLKAYSGTNQLNQGNIDDLEELRQDEEENVTENEKLPKPFVCWTEKPDNVEQKACNESKKGDVAGAGDGSIARYLNKRSTNVSCGECNGEAEYKQIDLEGLHSSQDKLLHEKDSDVENDINSKHANELAPMKKKCVGEFEHGEVQRGTEGMQRTVMQNNIDVQSVHLKTIFEDEEEDNCGVEEEEDEKGSIFSRLECLRDKLECEMGFHLLHRVYLAIEASHEDEDALMLEGSAATKRLIPSHFLHLYPQILHLVMADGAYQEGCSRSASNPLLVKVVKSRISAHLHPFIPLFFSPLE</sequence>
<accession>A0A8C4WUJ8</accession>
<evidence type="ECO:0000313" key="3">
    <source>
        <dbReference type="Proteomes" id="UP000694388"/>
    </source>
</evidence>
<dbReference type="Proteomes" id="UP000694388">
    <property type="component" value="Unplaced"/>
</dbReference>
<keyword evidence="1" id="KW-0175">Coiled coil</keyword>
<protein>
    <submittedName>
        <fullName evidence="2">Uncharacterized protein</fullName>
    </submittedName>
</protein>
<proteinExistence type="predicted"/>
<dbReference type="Ensembl" id="ENSEBUT00000012121.1">
    <property type="protein sequence ID" value="ENSEBUP00000011550.1"/>
    <property type="gene ID" value="ENSEBUG00000007390.1"/>
</dbReference>
<reference evidence="2" key="1">
    <citation type="submission" date="2025-08" db="UniProtKB">
        <authorList>
            <consortium name="Ensembl"/>
        </authorList>
    </citation>
    <scope>IDENTIFICATION</scope>
</reference>
<dbReference type="GeneTree" id="ENSGT00940000172847"/>
<keyword evidence="3" id="KW-1185">Reference proteome</keyword>
<reference evidence="2" key="2">
    <citation type="submission" date="2025-09" db="UniProtKB">
        <authorList>
            <consortium name="Ensembl"/>
        </authorList>
    </citation>
    <scope>IDENTIFICATION</scope>
</reference>
<evidence type="ECO:0000256" key="1">
    <source>
        <dbReference type="SAM" id="Coils"/>
    </source>
</evidence>
<name>A0A8C4WUJ8_EPTBU</name>